<dbReference type="PANTHER" id="PTHR35007:SF3">
    <property type="entry name" value="POSSIBLE CONSERVED ALANINE RICH MEMBRANE PROTEIN"/>
    <property type="match status" value="1"/>
</dbReference>
<dbReference type="Pfam" id="PF00482">
    <property type="entry name" value="T2SSF"/>
    <property type="match status" value="1"/>
</dbReference>
<evidence type="ECO:0000256" key="5">
    <source>
        <dbReference type="ARBA" id="ARBA00023136"/>
    </source>
</evidence>
<dbReference type="GO" id="GO:0005886">
    <property type="term" value="C:plasma membrane"/>
    <property type="evidence" value="ECO:0007669"/>
    <property type="project" value="UniProtKB-SubCell"/>
</dbReference>
<evidence type="ECO:0000313" key="8">
    <source>
        <dbReference type="EMBL" id="CAB4590412.1"/>
    </source>
</evidence>
<name>A0A6J6FMU4_9ZZZZ</name>
<sequence>MGTALIAIPALLGIALLGLTPVQWRWLAARQWLDECGLSSVSTGVIGVGIAALIAVVVGVTSLLIPIPVVAPLAGVAAVAVPLAVLDSARSRRRRSAIAAWPNVIDAIRMALRAGLPVHDAVRAAHSHVPAEWRNAWAESTMNASVGTPLNHVLRDLRREIADPVGDRLCETIETSLDVGGTELPLVLDELARSVRAEQLIRRDAVARQSWVKHAARLGSAAPWIVVVMLATRADAREAFSSAAGASLLVACAGATVVAFAVMSALGRLPDPPRWLVDA</sequence>
<dbReference type="PANTHER" id="PTHR35007">
    <property type="entry name" value="INTEGRAL MEMBRANE PROTEIN-RELATED"/>
    <property type="match status" value="1"/>
</dbReference>
<evidence type="ECO:0000256" key="3">
    <source>
        <dbReference type="ARBA" id="ARBA00022692"/>
    </source>
</evidence>
<dbReference type="EMBL" id="CAEZUE010000048">
    <property type="protein sequence ID" value="CAB4590412.1"/>
    <property type="molecule type" value="Genomic_DNA"/>
</dbReference>
<gene>
    <name evidence="8" type="ORF">UFOPK1788_00495</name>
</gene>
<organism evidence="8">
    <name type="scientific">freshwater metagenome</name>
    <dbReference type="NCBI Taxonomy" id="449393"/>
    <lineage>
        <taxon>unclassified sequences</taxon>
        <taxon>metagenomes</taxon>
        <taxon>ecological metagenomes</taxon>
    </lineage>
</organism>
<comment type="subcellular location">
    <subcellularLocation>
        <location evidence="1">Cell membrane</location>
        <topology evidence="1">Multi-pass membrane protein</topology>
    </subcellularLocation>
</comment>
<keyword evidence="4 6" id="KW-1133">Transmembrane helix</keyword>
<feature type="domain" description="Type II secretion system protein GspF" evidence="7">
    <location>
        <begin position="106"/>
        <end position="230"/>
    </location>
</feature>
<evidence type="ECO:0000256" key="1">
    <source>
        <dbReference type="ARBA" id="ARBA00004651"/>
    </source>
</evidence>
<keyword evidence="5 6" id="KW-0472">Membrane</keyword>
<accession>A0A6J6FMU4</accession>
<feature type="transmembrane region" description="Helical" evidence="6">
    <location>
        <begin position="63"/>
        <end position="86"/>
    </location>
</feature>
<evidence type="ECO:0000259" key="7">
    <source>
        <dbReference type="Pfam" id="PF00482"/>
    </source>
</evidence>
<keyword evidence="2" id="KW-1003">Cell membrane</keyword>
<feature type="transmembrane region" description="Helical" evidence="6">
    <location>
        <begin position="36"/>
        <end position="57"/>
    </location>
</feature>
<proteinExistence type="predicted"/>
<evidence type="ECO:0000256" key="2">
    <source>
        <dbReference type="ARBA" id="ARBA00022475"/>
    </source>
</evidence>
<feature type="transmembrane region" description="Helical" evidence="6">
    <location>
        <begin position="6"/>
        <end position="24"/>
    </location>
</feature>
<keyword evidence="3 6" id="KW-0812">Transmembrane</keyword>
<feature type="transmembrane region" description="Helical" evidence="6">
    <location>
        <begin position="243"/>
        <end position="266"/>
    </location>
</feature>
<dbReference type="AlphaFoldDB" id="A0A6J6FMU4"/>
<dbReference type="InterPro" id="IPR018076">
    <property type="entry name" value="T2SS_GspF_dom"/>
</dbReference>
<evidence type="ECO:0000256" key="6">
    <source>
        <dbReference type="SAM" id="Phobius"/>
    </source>
</evidence>
<protein>
    <submittedName>
        <fullName evidence="8">Unannotated protein</fullName>
    </submittedName>
</protein>
<reference evidence="8" key="1">
    <citation type="submission" date="2020-05" db="EMBL/GenBank/DDBJ databases">
        <authorList>
            <person name="Chiriac C."/>
            <person name="Salcher M."/>
            <person name="Ghai R."/>
            <person name="Kavagutti S V."/>
        </authorList>
    </citation>
    <scope>NUCLEOTIDE SEQUENCE</scope>
</reference>
<evidence type="ECO:0000256" key="4">
    <source>
        <dbReference type="ARBA" id="ARBA00022989"/>
    </source>
</evidence>